<keyword evidence="2 7" id="KW-0812">Transmembrane</keyword>
<gene>
    <name evidence="8" type="ORF">BN381_10289</name>
</gene>
<evidence type="ECO:0000256" key="2">
    <source>
        <dbReference type="ARBA" id="ARBA00022692"/>
    </source>
</evidence>
<organism evidence="8 9">
    <name type="scientific">Candidatus Neomicrothrix parvicella RN1</name>
    <dbReference type="NCBI Taxonomy" id="1229780"/>
    <lineage>
        <taxon>Bacteria</taxon>
        <taxon>Bacillati</taxon>
        <taxon>Actinomycetota</taxon>
        <taxon>Acidimicrobiia</taxon>
        <taxon>Acidimicrobiales</taxon>
        <taxon>Microthrixaceae</taxon>
        <taxon>Candidatus Neomicrothrix</taxon>
    </lineage>
</organism>
<feature type="transmembrane region" description="Helical" evidence="7">
    <location>
        <begin position="29"/>
        <end position="47"/>
    </location>
</feature>
<name>R4YW17_9ACTN</name>
<evidence type="ECO:0000313" key="9">
    <source>
        <dbReference type="Proteomes" id="UP000018291"/>
    </source>
</evidence>
<evidence type="ECO:0000256" key="7">
    <source>
        <dbReference type="SAM" id="Phobius"/>
    </source>
</evidence>
<evidence type="ECO:0000256" key="5">
    <source>
        <dbReference type="ARBA" id="ARBA00023136"/>
    </source>
</evidence>
<comment type="pathway">
    <text evidence="6">Porphyrin-containing compound metabolism.</text>
</comment>
<evidence type="ECO:0000313" key="8">
    <source>
        <dbReference type="EMBL" id="CCM62058.1"/>
    </source>
</evidence>
<keyword evidence="4" id="KW-0350">Heme biosynthesis</keyword>
<dbReference type="HOGENOM" id="CLU_2022510_0_0_11"/>
<dbReference type="GO" id="GO:0016020">
    <property type="term" value="C:membrane"/>
    <property type="evidence" value="ECO:0007669"/>
    <property type="project" value="UniProtKB-SubCell"/>
</dbReference>
<dbReference type="Pfam" id="PF02628">
    <property type="entry name" value="COX15-CtaA"/>
    <property type="match status" value="1"/>
</dbReference>
<comment type="caution">
    <text evidence="8">The sequence shown here is derived from an EMBL/GenBank/DDBJ whole genome shotgun (WGS) entry which is preliminary data.</text>
</comment>
<dbReference type="InterPro" id="IPR003780">
    <property type="entry name" value="COX15/CtaA_fam"/>
</dbReference>
<protein>
    <recommendedName>
        <fullName evidence="10">Cytochrome oxidase assembly protein</fullName>
    </recommendedName>
</protein>
<reference evidence="8 9" key="1">
    <citation type="journal article" date="2013" name="ISME J.">
        <title>Metabolic model for the filamentous 'Candidatus Microthrix parvicella' based on genomic and metagenomic analyses.</title>
        <authorList>
            <person name="Jon McIlroy S."/>
            <person name="Kristiansen R."/>
            <person name="Albertsen M."/>
            <person name="Michael Karst S."/>
            <person name="Rossetti S."/>
            <person name="Lund Nielsen J."/>
            <person name="Tandoi V."/>
            <person name="James Seviour R."/>
            <person name="Nielsen P.H."/>
        </authorList>
    </citation>
    <scope>NUCLEOTIDE SEQUENCE [LARGE SCALE GENOMIC DNA]</scope>
    <source>
        <strain evidence="8 9">RN1</strain>
    </source>
</reference>
<dbReference type="EMBL" id="CANL01000001">
    <property type="protein sequence ID" value="CCM62058.1"/>
    <property type="molecule type" value="Genomic_DNA"/>
</dbReference>
<dbReference type="GO" id="GO:0006784">
    <property type="term" value="P:heme A biosynthetic process"/>
    <property type="evidence" value="ECO:0007669"/>
    <property type="project" value="InterPro"/>
</dbReference>
<comment type="subcellular location">
    <subcellularLocation>
        <location evidence="1">Membrane</location>
        <topology evidence="1">Multi-pass membrane protein</topology>
    </subcellularLocation>
</comment>
<keyword evidence="9" id="KW-1185">Reference proteome</keyword>
<evidence type="ECO:0008006" key="10">
    <source>
        <dbReference type="Google" id="ProtNLM"/>
    </source>
</evidence>
<keyword evidence="3 7" id="KW-1133">Transmembrane helix</keyword>
<proteinExistence type="predicted"/>
<evidence type="ECO:0000256" key="1">
    <source>
        <dbReference type="ARBA" id="ARBA00004141"/>
    </source>
</evidence>
<evidence type="ECO:0000256" key="4">
    <source>
        <dbReference type="ARBA" id="ARBA00023133"/>
    </source>
</evidence>
<feature type="transmembrane region" description="Helical" evidence="7">
    <location>
        <begin position="59"/>
        <end position="80"/>
    </location>
</feature>
<feature type="transmembrane region" description="Helical" evidence="7">
    <location>
        <begin position="86"/>
        <end position="107"/>
    </location>
</feature>
<accession>R4YW17</accession>
<evidence type="ECO:0000256" key="3">
    <source>
        <dbReference type="ARBA" id="ARBA00022989"/>
    </source>
</evidence>
<dbReference type="Proteomes" id="UP000018291">
    <property type="component" value="Unassembled WGS sequence"/>
</dbReference>
<keyword evidence="5 7" id="KW-0472">Membrane</keyword>
<dbReference type="RefSeq" id="WP_012223086.1">
    <property type="nucleotide sequence ID" value="NZ_HG422565.1"/>
</dbReference>
<sequence>MPGVGLAPSPGHQAGAPLRPLDSPVAVQFLHRWLAVVVVVGALVEAARLYRAGARPHALALKVAVVAQFLPGALTLVHAVPVALGVAHQAGAVVLLVVTVVAAHWWMGGARSTTGQRREAAR</sequence>
<evidence type="ECO:0000256" key="6">
    <source>
        <dbReference type="ARBA" id="ARBA00023444"/>
    </source>
</evidence>
<dbReference type="AlphaFoldDB" id="R4YW17"/>
<dbReference type="STRING" id="1229780.BN381_10289"/>